<dbReference type="AlphaFoldDB" id="A0A645J882"/>
<evidence type="ECO:0000313" key="2">
    <source>
        <dbReference type="EMBL" id="MPN59831.1"/>
    </source>
</evidence>
<accession>A0A645J882</accession>
<evidence type="ECO:0000259" key="1">
    <source>
        <dbReference type="Pfam" id="PF00717"/>
    </source>
</evidence>
<dbReference type="InterPro" id="IPR050077">
    <property type="entry name" value="LexA_repressor"/>
</dbReference>
<name>A0A645J882_9ZZZZ</name>
<feature type="domain" description="Peptidase S24/S26A/S26B/S26C" evidence="1">
    <location>
        <begin position="1"/>
        <end position="78"/>
    </location>
</feature>
<protein>
    <submittedName>
        <fullName evidence="2">LexA repressor</fullName>
        <ecNumber evidence="2">3.4.21.88</ecNumber>
    </submittedName>
</protein>
<dbReference type="InterPro" id="IPR039418">
    <property type="entry name" value="LexA-like"/>
</dbReference>
<organism evidence="2">
    <name type="scientific">bioreactor metagenome</name>
    <dbReference type="NCBI Taxonomy" id="1076179"/>
    <lineage>
        <taxon>unclassified sequences</taxon>
        <taxon>metagenomes</taxon>
        <taxon>ecological metagenomes</taxon>
    </lineage>
</organism>
<dbReference type="InterPro" id="IPR036286">
    <property type="entry name" value="LexA/Signal_pep-like_sf"/>
</dbReference>
<dbReference type="CDD" id="cd06529">
    <property type="entry name" value="S24_LexA-like"/>
    <property type="match status" value="1"/>
</dbReference>
<dbReference type="PANTHER" id="PTHR33516:SF2">
    <property type="entry name" value="LEXA REPRESSOR-RELATED"/>
    <property type="match status" value="1"/>
</dbReference>
<reference evidence="2" key="1">
    <citation type="submission" date="2019-08" db="EMBL/GenBank/DDBJ databases">
        <authorList>
            <person name="Kucharzyk K."/>
            <person name="Murdoch R.W."/>
            <person name="Higgins S."/>
            <person name="Loffler F."/>
        </authorList>
    </citation>
    <scope>NUCLEOTIDE SEQUENCE</scope>
</reference>
<gene>
    <name evidence="2" type="primary">lexA_66</name>
    <name evidence="2" type="ORF">SDC9_207553</name>
</gene>
<dbReference type="InterPro" id="IPR015927">
    <property type="entry name" value="Peptidase_S24_S26A/B/C"/>
</dbReference>
<dbReference type="GO" id="GO:0004252">
    <property type="term" value="F:serine-type endopeptidase activity"/>
    <property type="evidence" value="ECO:0007669"/>
    <property type="project" value="UniProtKB-EC"/>
</dbReference>
<dbReference type="EMBL" id="VSSQ01134296">
    <property type="protein sequence ID" value="MPN59831.1"/>
    <property type="molecule type" value="Genomic_DNA"/>
</dbReference>
<proteinExistence type="predicted"/>
<dbReference type="SUPFAM" id="SSF51306">
    <property type="entry name" value="LexA/Signal peptidase"/>
    <property type="match status" value="1"/>
</dbReference>
<dbReference type="EC" id="3.4.21.88" evidence="2"/>
<dbReference type="PANTHER" id="PTHR33516">
    <property type="entry name" value="LEXA REPRESSOR"/>
    <property type="match status" value="1"/>
</dbReference>
<keyword evidence="2" id="KW-0378">Hydrolase</keyword>
<comment type="caution">
    <text evidence="2">The sequence shown here is derived from an EMBL/GenBank/DDBJ whole genome shotgun (WGS) entry which is preliminary data.</text>
</comment>
<sequence length="84" mass="9289">MLHIQGESMINAGINNGDIVIARQAPSASNGQIVIALIENEATCKRFYKEKNHYRLQPENDSMDPILVPSVEILGVVIGLLRLF</sequence>
<dbReference type="Pfam" id="PF00717">
    <property type="entry name" value="Peptidase_S24"/>
    <property type="match status" value="1"/>
</dbReference>
<dbReference type="Gene3D" id="2.10.109.10">
    <property type="entry name" value="Umud Fragment, subunit A"/>
    <property type="match status" value="1"/>
</dbReference>